<dbReference type="Proteomes" id="UP001165122">
    <property type="component" value="Unassembled WGS sequence"/>
</dbReference>
<evidence type="ECO:0000313" key="2">
    <source>
        <dbReference type="Proteomes" id="UP001165122"/>
    </source>
</evidence>
<dbReference type="EMBL" id="BRXW01000479">
    <property type="protein sequence ID" value="GMH58555.1"/>
    <property type="molecule type" value="Genomic_DNA"/>
</dbReference>
<gene>
    <name evidence="1" type="ORF">TrLO_g841</name>
</gene>
<protein>
    <submittedName>
        <fullName evidence="1">Uncharacterized protein</fullName>
    </submittedName>
</protein>
<accession>A0A9W6ZZA3</accession>
<evidence type="ECO:0000313" key="1">
    <source>
        <dbReference type="EMBL" id="GMH58555.1"/>
    </source>
</evidence>
<dbReference type="Pfam" id="PF12014">
    <property type="entry name" value="Cyclin_D1_bind"/>
    <property type="match status" value="1"/>
</dbReference>
<proteinExistence type="predicted"/>
<dbReference type="OrthoDB" id="43003at2759"/>
<name>A0A9W6ZZA3_9STRA</name>
<reference evidence="2" key="1">
    <citation type="journal article" date="2023" name="Commun. Biol.">
        <title>Genome analysis of Parmales, the sister group of diatoms, reveals the evolutionary specialization of diatoms from phago-mixotrophs to photoautotrophs.</title>
        <authorList>
            <person name="Ban H."/>
            <person name="Sato S."/>
            <person name="Yoshikawa S."/>
            <person name="Yamada K."/>
            <person name="Nakamura Y."/>
            <person name="Ichinomiya M."/>
            <person name="Sato N."/>
            <person name="Blanc-Mathieu R."/>
            <person name="Endo H."/>
            <person name="Kuwata A."/>
            <person name="Ogata H."/>
        </authorList>
    </citation>
    <scope>NUCLEOTIDE SEQUENCE [LARGE SCALE GENOMIC DNA]</scope>
    <source>
        <strain evidence="2">NIES 3700</strain>
    </source>
</reference>
<comment type="caution">
    <text evidence="1">The sequence shown here is derived from an EMBL/GenBank/DDBJ whole genome shotgun (WGS) entry which is preliminary data.</text>
</comment>
<keyword evidence="2" id="KW-1185">Reference proteome</keyword>
<organism evidence="1 2">
    <name type="scientific">Triparma laevis f. longispina</name>
    <dbReference type="NCBI Taxonomy" id="1714387"/>
    <lineage>
        <taxon>Eukaryota</taxon>
        <taxon>Sar</taxon>
        <taxon>Stramenopiles</taxon>
        <taxon>Ochrophyta</taxon>
        <taxon>Bolidophyceae</taxon>
        <taxon>Parmales</taxon>
        <taxon>Triparmaceae</taxon>
        <taxon>Triparma</taxon>
    </lineage>
</organism>
<dbReference type="AlphaFoldDB" id="A0A9W6ZZA3"/>
<sequence>MDLFAAPVSPLLSQIPTVCLIHASSYLPVRDLTRLLTTNLATLKKLDNKKGEKQSLADLVLKEELTKALGYHGQFKSNMLEDAKEILGDFAGILFTIRFCKFQGLWSWPKVVRGGVMTCFWDSKHFKLSATVMEPQIGLRTELGTYMDGVTGFSSEEVWSMSLDGAEKFAGVNAGDEGEVKFGEVNRASFYEQACPTHKQVLSVTLPLSGRFKREWVRRMVAKLPDSKLTGKGAKGRPFICERIATFLDPRFKGEIDFEGLFIGEYGPHGPELIDVRGVAGNNCVGLKITGDPNVPAGKLTFRTVPGQFSKCEDETKNPFSKKNCTCRFSCDCNDNSFDNCNFIGKYKLLAKTAGTGYSNPQESGGTLFVCRKEGGEVVLLLRFEEAFRSSILLKQFGVREAKGKNDKETVPTGMTQDDIPTF</sequence>